<evidence type="ECO:0000313" key="2">
    <source>
        <dbReference type="EMBL" id="KAG1538322.1"/>
    </source>
</evidence>
<dbReference type="EMBL" id="JAANIT010001891">
    <property type="protein sequence ID" value="KAG1538322.1"/>
    <property type="molecule type" value="Genomic_DNA"/>
</dbReference>
<reference evidence="2" key="1">
    <citation type="journal article" date="2020" name="Microb. Genom.">
        <title>Genetic diversity of clinical and environmental Mucorales isolates obtained from an investigation of mucormycosis cases among solid organ transplant recipients.</title>
        <authorList>
            <person name="Nguyen M.H."/>
            <person name="Kaul D."/>
            <person name="Muto C."/>
            <person name="Cheng S.J."/>
            <person name="Richter R.A."/>
            <person name="Bruno V.M."/>
            <person name="Liu G."/>
            <person name="Beyhan S."/>
            <person name="Sundermann A.J."/>
            <person name="Mounaud S."/>
            <person name="Pasculle A.W."/>
            <person name="Nierman W.C."/>
            <person name="Driscoll E."/>
            <person name="Cumbie R."/>
            <person name="Clancy C.J."/>
            <person name="Dupont C.L."/>
        </authorList>
    </citation>
    <scope>NUCLEOTIDE SEQUENCE</scope>
    <source>
        <strain evidence="2">GL16</strain>
    </source>
</reference>
<accession>A0A9P6Y363</accession>
<keyword evidence="1" id="KW-0175">Coiled coil</keyword>
<evidence type="ECO:0000313" key="3">
    <source>
        <dbReference type="Proteomes" id="UP000717996"/>
    </source>
</evidence>
<sequence length="289" mass="32989">MMGLSHKKNDLQAYFEQHQDNEAAAAVEAVVASLPSNQLSRFAIKKDYNLVNALLTKESEVSALKEVISKWRTRALEAESMTTYYCAQLEVMQSRYENEIMDIEEEYTHRINEKDELISELQQELHYFASKTYHKSIDEYDNVSIVDSAYDRNAEQCFEAYKDDTPLYSPKIKAESILDGIQNTVNSVEKGIDAYKKEKSIESHCLFSEFTLVEPTQSESTLAKKLKRSSFCNVFKSLPKILKRQTLPSLADDDQSWNQASSNKTLICTLNQLPVTISNTNIHTNTVPI</sequence>
<feature type="coiled-coil region" evidence="1">
    <location>
        <begin position="86"/>
        <end position="124"/>
    </location>
</feature>
<dbReference type="AlphaFoldDB" id="A0A9P6Y363"/>
<organism evidence="2 3">
    <name type="scientific">Rhizopus oryzae</name>
    <name type="common">Mucormycosis agent</name>
    <name type="synonym">Rhizopus arrhizus var. delemar</name>
    <dbReference type="NCBI Taxonomy" id="64495"/>
    <lineage>
        <taxon>Eukaryota</taxon>
        <taxon>Fungi</taxon>
        <taxon>Fungi incertae sedis</taxon>
        <taxon>Mucoromycota</taxon>
        <taxon>Mucoromycotina</taxon>
        <taxon>Mucoromycetes</taxon>
        <taxon>Mucorales</taxon>
        <taxon>Mucorineae</taxon>
        <taxon>Rhizopodaceae</taxon>
        <taxon>Rhizopus</taxon>
    </lineage>
</organism>
<proteinExistence type="predicted"/>
<name>A0A9P6Y363_RHIOR</name>
<dbReference type="OrthoDB" id="2256418at2759"/>
<dbReference type="Proteomes" id="UP000717996">
    <property type="component" value="Unassembled WGS sequence"/>
</dbReference>
<protein>
    <submittedName>
        <fullName evidence="2">Uncharacterized protein</fullName>
    </submittedName>
</protein>
<evidence type="ECO:0000256" key="1">
    <source>
        <dbReference type="SAM" id="Coils"/>
    </source>
</evidence>
<gene>
    <name evidence="2" type="ORF">G6F51_009843</name>
</gene>
<comment type="caution">
    <text evidence="2">The sequence shown here is derived from an EMBL/GenBank/DDBJ whole genome shotgun (WGS) entry which is preliminary data.</text>
</comment>